<dbReference type="CDD" id="cd00436">
    <property type="entry name" value="UP_TbUP-like"/>
    <property type="match status" value="1"/>
</dbReference>
<feature type="domain" description="Nucleoside phosphorylase" evidence="4">
    <location>
        <begin position="44"/>
        <end position="278"/>
    </location>
</feature>
<dbReference type="Gene3D" id="3.40.50.1580">
    <property type="entry name" value="Nucleoside phosphorylase domain"/>
    <property type="match status" value="1"/>
</dbReference>
<evidence type="ECO:0000313" key="6">
    <source>
        <dbReference type="Proteomes" id="UP001598019"/>
    </source>
</evidence>
<name>A0ABW6DJE9_9BACT</name>
<reference evidence="5 6" key="1">
    <citation type="submission" date="2024-03" db="EMBL/GenBank/DDBJ databases">
        <title>Aquirufa genome sequencing.</title>
        <authorList>
            <person name="Pitt A."/>
            <person name="Hahn M.W."/>
        </authorList>
    </citation>
    <scope>NUCLEOTIDE SEQUENCE [LARGE SCALE GENOMIC DNA]</scope>
    <source>
        <strain evidence="5 6">HETE-83D</strain>
    </source>
</reference>
<dbReference type="PANTHER" id="PTHR43691:SF11">
    <property type="entry name" value="FI09636P-RELATED"/>
    <property type="match status" value="1"/>
</dbReference>
<comment type="caution">
    <text evidence="5">The sequence shown here is derived from an EMBL/GenBank/DDBJ whole genome shotgun (WGS) entry which is preliminary data.</text>
</comment>
<evidence type="ECO:0000256" key="1">
    <source>
        <dbReference type="ARBA" id="ARBA00011888"/>
    </source>
</evidence>
<dbReference type="Pfam" id="PF01048">
    <property type="entry name" value="PNP_UDP_1"/>
    <property type="match status" value="1"/>
</dbReference>
<evidence type="ECO:0000256" key="3">
    <source>
        <dbReference type="ARBA" id="ARBA00048447"/>
    </source>
</evidence>
<dbReference type="EMBL" id="JBBKXX010000001">
    <property type="protein sequence ID" value="MFD3407646.1"/>
    <property type="molecule type" value="Genomic_DNA"/>
</dbReference>
<dbReference type="PANTHER" id="PTHR43691">
    <property type="entry name" value="URIDINE PHOSPHORYLASE"/>
    <property type="match status" value="1"/>
</dbReference>
<accession>A0ABW6DJE9</accession>
<evidence type="ECO:0000256" key="2">
    <source>
        <dbReference type="ARBA" id="ARBA00021980"/>
    </source>
</evidence>
<dbReference type="EC" id="2.4.2.3" evidence="1"/>
<dbReference type="InterPro" id="IPR000845">
    <property type="entry name" value="Nucleoside_phosphorylase_d"/>
</dbReference>
<dbReference type="SUPFAM" id="SSF53167">
    <property type="entry name" value="Purine and uridine phosphorylases"/>
    <property type="match status" value="1"/>
</dbReference>
<sequence length="301" mass="32981">MTYYIGKLSINLRMTYFSPTDLIINPDGSSYHLNLRSDQIPDTLILVGDPERVPAVSAFFDEVIEIVHKREFVTHLGVLRGKKIGVLSSGIGADNVEIVMNELDALVNIDFQTRLEKTEKKSLQLIRIGTSGSIQSHIPVDSILISTAAIGFDNLAQFYDFDSAMSISEDVLATWNKAIDYPLPLYAAKASASLCAQFAPLNAFTGVTLTAPGFYAPQGRTIRMQSIRPDFLEKVAAAKLGEQEITNIEMETAAYYAFGGAMGHEMISLNAILANRITNEFSKDPEGQIRSLIKKAIALIA</sequence>
<dbReference type="InterPro" id="IPR035994">
    <property type="entry name" value="Nucleoside_phosphorylase_sf"/>
</dbReference>
<comment type="catalytic activity">
    <reaction evidence="3">
        <text>uridine + phosphate = alpha-D-ribose 1-phosphate + uracil</text>
        <dbReference type="Rhea" id="RHEA:24388"/>
        <dbReference type="ChEBI" id="CHEBI:16704"/>
        <dbReference type="ChEBI" id="CHEBI:17568"/>
        <dbReference type="ChEBI" id="CHEBI:43474"/>
        <dbReference type="ChEBI" id="CHEBI:57720"/>
        <dbReference type="EC" id="2.4.2.3"/>
    </reaction>
</comment>
<evidence type="ECO:0000259" key="4">
    <source>
        <dbReference type="Pfam" id="PF01048"/>
    </source>
</evidence>
<proteinExistence type="predicted"/>
<organism evidence="5 6">
    <name type="scientific">Aquirufa esocilacus</name>
    <dbReference type="NCBI Taxonomy" id="3096513"/>
    <lineage>
        <taxon>Bacteria</taxon>
        <taxon>Pseudomonadati</taxon>
        <taxon>Bacteroidota</taxon>
        <taxon>Cytophagia</taxon>
        <taxon>Cytophagales</taxon>
        <taxon>Flectobacillaceae</taxon>
        <taxon>Aquirufa</taxon>
    </lineage>
</organism>
<dbReference type="RefSeq" id="WP_377980069.1">
    <property type="nucleotide sequence ID" value="NZ_JBBKXX010000001.1"/>
</dbReference>
<keyword evidence="6" id="KW-1185">Reference proteome</keyword>
<evidence type="ECO:0000313" key="5">
    <source>
        <dbReference type="EMBL" id="MFD3407646.1"/>
    </source>
</evidence>
<dbReference type="Proteomes" id="UP001598019">
    <property type="component" value="Unassembled WGS sequence"/>
</dbReference>
<protein>
    <recommendedName>
        <fullName evidence="2">Uridine phosphorylase</fullName>
        <ecNumber evidence="1">2.4.2.3</ecNumber>
    </recommendedName>
</protein>
<gene>
    <name evidence="5" type="ORF">SKC37_03170</name>
</gene>